<gene>
    <name evidence="1" type="ORF">SAMN05444266_104508</name>
</gene>
<dbReference type="STRING" id="1419482.SAMN05444266_104508"/>
<dbReference type="EMBL" id="FRBL01000004">
    <property type="protein sequence ID" value="SHL71666.1"/>
    <property type="molecule type" value="Genomic_DNA"/>
</dbReference>
<reference evidence="1 2" key="1">
    <citation type="submission" date="2016-11" db="EMBL/GenBank/DDBJ databases">
        <authorList>
            <person name="Jaros S."/>
            <person name="Januszkiewicz K."/>
            <person name="Wedrychowicz H."/>
        </authorList>
    </citation>
    <scope>NUCLEOTIDE SEQUENCE [LARGE SCALE GENOMIC DNA]</scope>
    <source>
        <strain evidence="1 2">DSM 27406</strain>
    </source>
</reference>
<name>A0A1M7CWP1_9BACT</name>
<proteinExistence type="predicted"/>
<dbReference type="OrthoDB" id="8451553at2"/>
<dbReference type="Proteomes" id="UP000184420">
    <property type="component" value="Unassembled WGS sequence"/>
</dbReference>
<evidence type="ECO:0000313" key="1">
    <source>
        <dbReference type="EMBL" id="SHL71666.1"/>
    </source>
</evidence>
<dbReference type="AlphaFoldDB" id="A0A1M7CWP1"/>
<protein>
    <submittedName>
        <fullName evidence="1">Uncharacterized protein</fullName>
    </submittedName>
</protein>
<dbReference type="RefSeq" id="WP_073081256.1">
    <property type="nucleotide sequence ID" value="NZ_FRBL01000004.1"/>
</dbReference>
<keyword evidence="2" id="KW-1185">Reference proteome</keyword>
<organism evidence="1 2">
    <name type="scientific">Chitinophaga jiangningensis</name>
    <dbReference type="NCBI Taxonomy" id="1419482"/>
    <lineage>
        <taxon>Bacteria</taxon>
        <taxon>Pseudomonadati</taxon>
        <taxon>Bacteroidota</taxon>
        <taxon>Chitinophagia</taxon>
        <taxon>Chitinophagales</taxon>
        <taxon>Chitinophagaceae</taxon>
        <taxon>Chitinophaga</taxon>
    </lineage>
</organism>
<evidence type="ECO:0000313" key="2">
    <source>
        <dbReference type="Proteomes" id="UP000184420"/>
    </source>
</evidence>
<accession>A0A1M7CWP1</accession>
<sequence length="79" mass="9507">MEKLDELPEYTDNFPPGYLAYRAEQLEMKEKLRLIEIFCQELLNDKQKAKEAFIKIGVLQSNGKTTWPYRHWRFPTLED</sequence>